<organism evidence="1 2">
    <name type="scientific">Arctium lappa</name>
    <name type="common">Greater burdock</name>
    <name type="synonym">Lappa major</name>
    <dbReference type="NCBI Taxonomy" id="4217"/>
    <lineage>
        <taxon>Eukaryota</taxon>
        <taxon>Viridiplantae</taxon>
        <taxon>Streptophyta</taxon>
        <taxon>Embryophyta</taxon>
        <taxon>Tracheophyta</taxon>
        <taxon>Spermatophyta</taxon>
        <taxon>Magnoliopsida</taxon>
        <taxon>eudicotyledons</taxon>
        <taxon>Gunneridae</taxon>
        <taxon>Pentapetalae</taxon>
        <taxon>asterids</taxon>
        <taxon>campanulids</taxon>
        <taxon>Asterales</taxon>
        <taxon>Asteraceae</taxon>
        <taxon>Carduoideae</taxon>
        <taxon>Cardueae</taxon>
        <taxon>Arctiinae</taxon>
        <taxon>Arctium</taxon>
    </lineage>
</organism>
<name>A0ACB8Y252_ARCLA</name>
<gene>
    <name evidence="1" type="ORF">L6452_36858</name>
</gene>
<proteinExistence type="predicted"/>
<reference evidence="1 2" key="2">
    <citation type="journal article" date="2022" name="Mol. Ecol. Resour.">
        <title>The genomes of chicory, endive, great burdock and yacon provide insights into Asteraceae paleo-polyploidization history and plant inulin production.</title>
        <authorList>
            <person name="Fan W."/>
            <person name="Wang S."/>
            <person name="Wang H."/>
            <person name="Wang A."/>
            <person name="Jiang F."/>
            <person name="Liu H."/>
            <person name="Zhao H."/>
            <person name="Xu D."/>
            <person name="Zhang Y."/>
        </authorList>
    </citation>
    <scope>NUCLEOTIDE SEQUENCE [LARGE SCALE GENOMIC DNA]</scope>
    <source>
        <strain evidence="2">cv. Niubang</strain>
    </source>
</reference>
<accession>A0ACB8Y252</accession>
<reference evidence="2" key="1">
    <citation type="journal article" date="2022" name="Mol. Ecol. Resour.">
        <title>The genomes of chicory, endive, great burdock and yacon provide insights into Asteraceae palaeo-polyploidization history and plant inulin production.</title>
        <authorList>
            <person name="Fan W."/>
            <person name="Wang S."/>
            <person name="Wang H."/>
            <person name="Wang A."/>
            <person name="Jiang F."/>
            <person name="Liu H."/>
            <person name="Zhao H."/>
            <person name="Xu D."/>
            <person name="Zhang Y."/>
        </authorList>
    </citation>
    <scope>NUCLEOTIDE SEQUENCE [LARGE SCALE GENOMIC DNA]</scope>
    <source>
        <strain evidence="2">cv. Niubang</strain>
    </source>
</reference>
<dbReference type="Proteomes" id="UP001055879">
    <property type="component" value="Linkage Group LG14"/>
</dbReference>
<evidence type="ECO:0000313" key="2">
    <source>
        <dbReference type="Proteomes" id="UP001055879"/>
    </source>
</evidence>
<comment type="caution">
    <text evidence="1">The sequence shown here is derived from an EMBL/GenBank/DDBJ whole genome shotgun (WGS) entry which is preliminary data.</text>
</comment>
<dbReference type="EMBL" id="CM042060">
    <property type="protein sequence ID" value="KAI3677592.1"/>
    <property type="molecule type" value="Genomic_DNA"/>
</dbReference>
<keyword evidence="2" id="KW-1185">Reference proteome</keyword>
<sequence length="154" mass="17505">MDPLVSYYCFDGRIRQGEKKGRRRGRLAAGRGAQVAGDADLRRRKEQDEGRGFLRLVFVKGSREGERGFSGDGGVGRESSRRSAVGWMWMEARMETTSPTKLTFTNPKLPTQCNVYVTSNQSILYPVVIKGKKQERKAIGLQDYKWGTTLKRRR</sequence>
<protein>
    <submittedName>
        <fullName evidence="1">Uncharacterized protein</fullName>
    </submittedName>
</protein>
<evidence type="ECO:0000313" key="1">
    <source>
        <dbReference type="EMBL" id="KAI3677592.1"/>
    </source>
</evidence>